<dbReference type="Proteomes" id="UP000196027">
    <property type="component" value="Chromosome"/>
</dbReference>
<dbReference type="InterPro" id="IPR018247">
    <property type="entry name" value="EF_Hand_1_Ca_BS"/>
</dbReference>
<dbReference type="GO" id="GO:0032259">
    <property type="term" value="P:methylation"/>
    <property type="evidence" value="ECO:0007669"/>
    <property type="project" value="UniProtKB-KW"/>
</dbReference>
<dbReference type="AlphaFoldDB" id="A0A1Y0IEZ4"/>
<proteinExistence type="predicted"/>
<dbReference type="PROSITE" id="PS00018">
    <property type="entry name" value="EF_HAND_1"/>
    <property type="match status" value="1"/>
</dbReference>
<evidence type="ECO:0000313" key="5">
    <source>
        <dbReference type="Proteomes" id="UP000196027"/>
    </source>
</evidence>
<organism evidence="4 5">
    <name type="scientific">Oleiphilus messinensis</name>
    <dbReference type="NCBI Taxonomy" id="141451"/>
    <lineage>
        <taxon>Bacteria</taxon>
        <taxon>Pseudomonadati</taxon>
        <taxon>Pseudomonadota</taxon>
        <taxon>Gammaproteobacteria</taxon>
        <taxon>Oceanospirillales</taxon>
        <taxon>Oleiphilaceae</taxon>
        <taxon>Oleiphilus</taxon>
    </lineage>
</organism>
<dbReference type="Gene3D" id="3.40.50.150">
    <property type="entry name" value="Vaccinia Virus protein VP39"/>
    <property type="match status" value="1"/>
</dbReference>
<dbReference type="PANTHER" id="PTHR10509:SF14">
    <property type="entry name" value="CAFFEOYL-COA O-METHYLTRANSFERASE 3-RELATED"/>
    <property type="match status" value="1"/>
</dbReference>
<evidence type="ECO:0000256" key="1">
    <source>
        <dbReference type="ARBA" id="ARBA00022603"/>
    </source>
</evidence>
<sequence>MTNRTLQMNDALYDYLITQGTQESAILAELRQETASDEMSRMQIAPEQGQFLSFLVQLCGARKALEVGTYTGYSSICIASALPQDGQLICCDISETWTAIARRYWRRLHLEPKINLCLGDAQQTLKQLLDQGEQRTFDFIFIDADKEHYVQYYELAYKLLRSGGLLVIDNVLWSGRVADIQVQDNETRAIRKLNRTVMEDRRVSCSLLPIADGLMLVRKH</sequence>
<dbReference type="PROSITE" id="PS51682">
    <property type="entry name" value="SAM_OMT_I"/>
    <property type="match status" value="1"/>
</dbReference>
<keyword evidence="5" id="KW-1185">Reference proteome</keyword>
<name>A0A1Y0IEZ4_9GAMM</name>
<evidence type="ECO:0000256" key="2">
    <source>
        <dbReference type="ARBA" id="ARBA00022679"/>
    </source>
</evidence>
<keyword evidence="3" id="KW-0949">S-adenosyl-L-methionine</keyword>
<dbReference type="KEGG" id="ome:OLMES_4369"/>
<keyword evidence="2 4" id="KW-0808">Transferase</keyword>
<dbReference type="Pfam" id="PF01596">
    <property type="entry name" value="Methyltransf_3"/>
    <property type="match status" value="1"/>
</dbReference>
<gene>
    <name evidence="4" type="ORF">OLMES_4369</name>
</gene>
<protein>
    <submittedName>
        <fullName evidence="4">O-methyltransferase</fullName>
    </submittedName>
</protein>
<accession>A0A1Y0IEZ4</accession>
<dbReference type="GO" id="GO:0008757">
    <property type="term" value="F:S-adenosylmethionine-dependent methyltransferase activity"/>
    <property type="evidence" value="ECO:0007669"/>
    <property type="project" value="TreeGrafter"/>
</dbReference>
<dbReference type="GO" id="GO:0008171">
    <property type="term" value="F:O-methyltransferase activity"/>
    <property type="evidence" value="ECO:0007669"/>
    <property type="project" value="InterPro"/>
</dbReference>
<dbReference type="InterPro" id="IPR002935">
    <property type="entry name" value="SAM_O-MeTrfase"/>
</dbReference>
<evidence type="ECO:0000313" key="4">
    <source>
        <dbReference type="EMBL" id="ARU58366.1"/>
    </source>
</evidence>
<reference evidence="4 5" key="1">
    <citation type="submission" date="2017-05" db="EMBL/GenBank/DDBJ databases">
        <title>Genomic insights into alkan degradation activity of Oleiphilus messinensis.</title>
        <authorList>
            <person name="Kozyavkin S.A."/>
            <person name="Slesarev A.I."/>
            <person name="Golyshin P.N."/>
            <person name="Korzhenkov A."/>
            <person name="Golyshina O.N."/>
            <person name="Toshchakov S.V."/>
        </authorList>
    </citation>
    <scope>NUCLEOTIDE SEQUENCE [LARGE SCALE GENOMIC DNA]</scope>
    <source>
        <strain evidence="4 5">ME102</strain>
    </source>
</reference>
<dbReference type="RefSeq" id="WP_087463153.1">
    <property type="nucleotide sequence ID" value="NZ_CP021425.1"/>
</dbReference>
<dbReference type="EMBL" id="CP021425">
    <property type="protein sequence ID" value="ARU58366.1"/>
    <property type="molecule type" value="Genomic_DNA"/>
</dbReference>
<dbReference type="PANTHER" id="PTHR10509">
    <property type="entry name" value="O-METHYLTRANSFERASE-RELATED"/>
    <property type="match status" value="1"/>
</dbReference>
<dbReference type="InterPro" id="IPR050362">
    <property type="entry name" value="Cation-dep_OMT"/>
</dbReference>
<dbReference type="SUPFAM" id="SSF53335">
    <property type="entry name" value="S-adenosyl-L-methionine-dependent methyltransferases"/>
    <property type="match status" value="1"/>
</dbReference>
<dbReference type="InterPro" id="IPR029063">
    <property type="entry name" value="SAM-dependent_MTases_sf"/>
</dbReference>
<evidence type="ECO:0000256" key="3">
    <source>
        <dbReference type="ARBA" id="ARBA00022691"/>
    </source>
</evidence>
<dbReference type="CDD" id="cd02440">
    <property type="entry name" value="AdoMet_MTases"/>
    <property type="match status" value="1"/>
</dbReference>
<dbReference type="OrthoDB" id="9799672at2"/>
<keyword evidence="1 4" id="KW-0489">Methyltransferase</keyword>